<evidence type="ECO:0000313" key="4">
    <source>
        <dbReference type="Proteomes" id="UP001180020"/>
    </source>
</evidence>
<dbReference type="EMBL" id="JAUJYO010000015">
    <property type="protein sequence ID" value="KAK1297407.1"/>
    <property type="molecule type" value="Genomic_DNA"/>
</dbReference>
<dbReference type="Proteomes" id="UP001180020">
    <property type="component" value="Unassembled WGS sequence"/>
</dbReference>
<dbReference type="InterPro" id="IPR017853">
    <property type="entry name" value="GH"/>
</dbReference>
<dbReference type="GO" id="GO:0005975">
    <property type="term" value="P:carbohydrate metabolic process"/>
    <property type="evidence" value="ECO:0007669"/>
    <property type="project" value="InterPro"/>
</dbReference>
<dbReference type="AlphaFoldDB" id="A0AAV9D941"/>
<protein>
    <submittedName>
        <fullName evidence="3">Beta-glucosidase 40</fullName>
    </submittedName>
</protein>
<dbReference type="PANTHER" id="PTHR10353">
    <property type="entry name" value="GLYCOSYL HYDROLASE"/>
    <property type="match status" value="1"/>
</dbReference>
<reference evidence="3" key="2">
    <citation type="submission" date="2023-06" db="EMBL/GenBank/DDBJ databases">
        <authorList>
            <person name="Ma L."/>
            <person name="Liu K.-W."/>
            <person name="Li Z."/>
            <person name="Hsiao Y.-Y."/>
            <person name="Qi Y."/>
            <person name="Fu T."/>
            <person name="Tang G."/>
            <person name="Zhang D."/>
            <person name="Sun W.-H."/>
            <person name="Liu D.-K."/>
            <person name="Li Y."/>
            <person name="Chen G.-Z."/>
            <person name="Liu X.-D."/>
            <person name="Liao X.-Y."/>
            <person name="Jiang Y.-T."/>
            <person name="Yu X."/>
            <person name="Hao Y."/>
            <person name="Huang J."/>
            <person name="Zhao X.-W."/>
            <person name="Ke S."/>
            <person name="Chen Y.-Y."/>
            <person name="Wu W.-L."/>
            <person name="Hsu J.-L."/>
            <person name="Lin Y.-F."/>
            <person name="Huang M.-D."/>
            <person name="Li C.-Y."/>
            <person name="Huang L."/>
            <person name="Wang Z.-W."/>
            <person name="Zhao X."/>
            <person name="Zhong W.-Y."/>
            <person name="Peng D.-H."/>
            <person name="Ahmad S."/>
            <person name="Lan S."/>
            <person name="Zhang J.-S."/>
            <person name="Tsai W.-C."/>
            <person name="Van De Peer Y."/>
            <person name="Liu Z.-J."/>
        </authorList>
    </citation>
    <scope>NUCLEOTIDE SEQUENCE</scope>
    <source>
        <strain evidence="3">CP</strain>
        <tissue evidence="3">Leaves</tissue>
    </source>
</reference>
<evidence type="ECO:0000313" key="3">
    <source>
        <dbReference type="EMBL" id="KAK1297407.1"/>
    </source>
</evidence>
<dbReference type="SUPFAM" id="SSF51445">
    <property type="entry name" value="(Trans)glycosidases"/>
    <property type="match status" value="1"/>
</dbReference>
<dbReference type="PANTHER" id="PTHR10353:SF302">
    <property type="entry name" value="BETA-GLUCOSIDASE 40"/>
    <property type="match status" value="1"/>
</dbReference>
<dbReference type="Gene3D" id="3.20.20.80">
    <property type="entry name" value="Glycosidases"/>
    <property type="match status" value="1"/>
</dbReference>
<comment type="similarity">
    <text evidence="1 2">Belongs to the glycosyl hydrolase 1 family.</text>
</comment>
<accession>A0AAV9D941</accession>
<organism evidence="3 4">
    <name type="scientific">Acorus calamus</name>
    <name type="common">Sweet flag</name>
    <dbReference type="NCBI Taxonomy" id="4465"/>
    <lineage>
        <taxon>Eukaryota</taxon>
        <taxon>Viridiplantae</taxon>
        <taxon>Streptophyta</taxon>
        <taxon>Embryophyta</taxon>
        <taxon>Tracheophyta</taxon>
        <taxon>Spermatophyta</taxon>
        <taxon>Magnoliopsida</taxon>
        <taxon>Liliopsida</taxon>
        <taxon>Acoraceae</taxon>
        <taxon>Acorus</taxon>
    </lineage>
</organism>
<reference evidence="3" key="1">
    <citation type="journal article" date="2023" name="Nat. Commun.">
        <title>Diploid and tetraploid genomes of Acorus and the evolution of monocots.</title>
        <authorList>
            <person name="Ma L."/>
            <person name="Liu K.W."/>
            <person name="Li Z."/>
            <person name="Hsiao Y.Y."/>
            <person name="Qi Y."/>
            <person name="Fu T."/>
            <person name="Tang G.D."/>
            <person name="Zhang D."/>
            <person name="Sun W.H."/>
            <person name="Liu D.K."/>
            <person name="Li Y."/>
            <person name="Chen G.Z."/>
            <person name="Liu X.D."/>
            <person name="Liao X.Y."/>
            <person name="Jiang Y.T."/>
            <person name="Yu X."/>
            <person name="Hao Y."/>
            <person name="Huang J."/>
            <person name="Zhao X.W."/>
            <person name="Ke S."/>
            <person name="Chen Y.Y."/>
            <person name="Wu W.L."/>
            <person name="Hsu J.L."/>
            <person name="Lin Y.F."/>
            <person name="Huang M.D."/>
            <person name="Li C.Y."/>
            <person name="Huang L."/>
            <person name="Wang Z.W."/>
            <person name="Zhao X."/>
            <person name="Zhong W.Y."/>
            <person name="Peng D.H."/>
            <person name="Ahmad S."/>
            <person name="Lan S."/>
            <person name="Zhang J.S."/>
            <person name="Tsai W.C."/>
            <person name="Van de Peer Y."/>
            <person name="Liu Z.J."/>
        </authorList>
    </citation>
    <scope>NUCLEOTIDE SEQUENCE</scope>
    <source>
        <strain evidence="3">CP</strain>
    </source>
</reference>
<name>A0AAV9D941_ACOCL</name>
<gene>
    <name evidence="3" type="primary">BGLU40</name>
    <name evidence="3" type="ORF">QJS10_CPB15g01457</name>
</gene>
<evidence type="ECO:0000256" key="2">
    <source>
        <dbReference type="RuleBase" id="RU003690"/>
    </source>
</evidence>
<dbReference type="InterPro" id="IPR001360">
    <property type="entry name" value="Glyco_hydro_1"/>
</dbReference>
<keyword evidence="4" id="KW-1185">Reference proteome</keyword>
<sequence length="91" mass="10512">MWYEPMDNKPEDIDAANRAQDFQLGWFMEPLFFGDYPASMRKRVGDRLPKFTPSEAALVKGSLDFVGINHYTTWYARNNSTNFIGVLLNDT</sequence>
<proteinExistence type="inferred from homology"/>
<dbReference type="GO" id="GO:0008422">
    <property type="term" value="F:beta-glucosidase activity"/>
    <property type="evidence" value="ECO:0007669"/>
    <property type="project" value="TreeGrafter"/>
</dbReference>
<evidence type="ECO:0000256" key="1">
    <source>
        <dbReference type="ARBA" id="ARBA00010838"/>
    </source>
</evidence>
<comment type="caution">
    <text evidence="3">The sequence shown here is derived from an EMBL/GenBank/DDBJ whole genome shotgun (WGS) entry which is preliminary data.</text>
</comment>
<dbReference type="Pfam" id="PF00232">
    <property type="entry name" value="Glyco_hydro_1"/>
    <property type="match status" value="1"/>
</dbReference>